<gene>
    <name evidence="2" type="ORF">BDP27DRAFT_1477840</name>
</gene>
<dbReference type="Proteomes" id="UP000772434">
    <property type="component" value="Unassembled WGS sequence"/>
</dbReference>
<dbReference type="AlphaFoldDB" id="A0A9P5U2M6"/>
<sequence>MYEGGRVVPCVGDDLKEDSDNDDVTGKGKYRQDRSRSRGRSSSSGPSRSKSRARSTEKRKIPTDLFNQGLKDTWFLPNSTITPCGEQVRVVVEGAGDREYEAREEVLKGMRRGQGSVGDNADAWLRPTSIRSFVVDAPSVYWDPRCDHHGTTDTCHAEAWGDWAWQGRVRKWDGLVGIVRSGSVNPNTPPGAHSNRGKIFFYGTLLGLTNLFGTWRVTHEDPRTPAYEGRLRWGRRSKWRGGIRPNSRPKLKNFGNRIQIHMNDSE</sequence>
<evidence type="ECO:0000313" key="3">
    <source>
        <dbReference type="Proteomes" id="UP000772434"/>
    </source>
</evidence>
<accession>A0A9P5U2M6</accession>
<protein>
    <submittedName>
        <fullName evidence="2">Uncharacterized protein</fullName>
    </submittedName>
</protein>
<evidence type="ECO:0000313" key="2">
    <source>
        <dbReference type="EMBL" id="KAF9063619.1"/>
    </source>
</evidence>
<dbReference type="OrthoDB" id="434783at2759"/>
<dbReference type="EMBL" id="JADNRY010000142">
    <property type="protein sequence ID" value="KAF9063619.1"/>
    <property type="molecule type" value="Genomic_DNA"/>
</dbReference>
<name>A0A9P5U2M6_9AGAR</name>
<feature type="compositionally biased region" description="Basic and acidic residues" evidence="1">
    <location>
        <begin position="24"/>
        <end position="36"/>
    </location>
</feature>
<comment type="caution">
    <text evidence="2">The sequence shown here is derived from an EMBL/GenBank/DDBJ whole genome shotgun (WGS) entry which is preliminary data.</text>
</comment>
<feature type="region of interest" description="Disordered" evidence="1">
    <location>
        <begin position="1"/>
        <end position="63"/>
    </location>
</feature>
<reference evidence="2" key="1">
    <citation type="submission" date="2020-11" db="EMBL/GenBank/DDBJ databases">
        <authorList>
            <consortium name="DOE Joint Genome Institute"/>
            <person name="Ahrendt S."/>
            <person name="Riley R."/>
            <person name="Andreopoulos W."/>
            <person name="Labutti K."/>
            <person name="Pangilinan J."/>
            <person name="Ruiz-Duenas F.J."/>
            <person name="Barrasa J.M."/>
            <person name="Sanchez-Garcia M."/>
            <person name="Camarero S."/>
            <person name="Miyauchi S."/>
            <person name="Serrano A."/>
            <person name="Linde D."/>
            <person name="Babiker R."/>
            <person name="Drula E."/>
            <person name="Ayuso-Fernandez I."/>
            <person name="Pacheco R."/>
            <person name="Padilla G."/>
            <person name="Ferreira P."/>
            <person name="Barriuso J."/>
            <person name="Kellner H."/>
            <person name="Castanera R."/>
            <person name="Alfaro M."/>
            <person name="Ramirez L."/>
            <person name="Pisabarro A.G."/>
            <person name="Kuo A."/>
            <person name="Tritt A."/>
            <person name="Lipzen A."/>
            <person name="He G."/>
            <person name="Yan M."/>
            <person name="Ng V."/>
            <person name="Cullen D."/>
            <person name="Martin F."/>
            <person name="Rosso M.-N."/>
            <person name="Henrissat B."/>
            <person name="Hibbett D."/>
            <person name="Martinez A.T."/>
            <person name="Grigoriev I.V."/>
        </authorList>
    </citation>
    <scope>NUCLEOTIDE SEQUENCE</scope>
    <source>
        <strain evidence="2">AH 40177</strain>
    </source>
</reference>
<organism evidence="2 3">
    <name type="scientific">Rhodocollybia butyracea</name>
    <dbReference type="NCBI Taxonomy" id="206335"/>
    <lineage>
        <taxon>Eukaryota</taxon>
        <taxon>Fungi</taxon>
        <taxon>Dikarya</taxon>
        <taxon>Basidiomycota</taxon>
        <taxon>Agaricomycotina</taxon>
        <taxon>Agaricomycetes</taxon>
        <taxon>Agaricomycetidae</taxon>
        <taxon>Agaricales</taxon>
        <taxon>Marasmiineae</taxon>
        <taxon>Omphalotaceae</taxon>
        <taxon>Rhodocollybia</taxon>
    </lineage>
</organism>
<keyword evidence="3" id="KW-1185">Reference proteome</keyword>
<proteinExistence type="predicted"/>
<evidence type="ECO:0000256" key="1">
    <source>
        <dbReference type="SAM" id="MobiDB-lite"/>
    </source>
</evidence>